<evidence type="ECO:0008006" key="2">
    <source>
        <dbReference type="Google" id="ProtNLM"/>
    </source>
</evidence>
<name>A0AAU7W9G3_9MICO</name>
<accession>A0AAU7W9G3</accession>
<proteinExistence type="predicted"/>
<dbReference type="InterPro" id="IPR006530">
    <property type="entry name" value="YD"/>
</dbReference>
<dbReference type="EMBL" id="CP158374">
    <property type="protein sequence ID" value="XBX82358.1"/>
    <property type="molecule type" value="Genomic_DNA"/>
</dbReference>
<evidence type="ECO:0000313" key="1">
    <source>
        <dbReference type="EMBL" id="XBX82358.1"/>
    </source>
</evidence>
<sequence>MTTVRFTLTSELTAPELMAVLTDFSPARAERWPTIDAEHLEVHAIGEDWAEVTEGTAAAWERARYEWDAAANRVEITTIDSKVFGPGGGWIFQLTPEGEQTRVDVELVRRPTALKGKLLAALLPIVAPGSLSRSFSGPLRAVPAETPAAAA</sequence>
<dbReference type="SUPFAM" id="SSF55961">
    <property type="entry name" value="Bet v1-like"/>
    <property type="match status" value="1"/>
</dbReference>
<gene>
    <name evidence="1" type="ORF">ABIQ69_00140</name>
</gene>
<dbReference type="NCBIfam" id="TIGR01643">
    <property type="entry name" value="YD_repeat_2x"/>
    <property type="match status" value="1"/>
</dbReference>
<protein>
    <recommendedName>
        <fullName evidence="2">SRPBCC family protein</fullName>
    </recommendedName>
</protein>
<dbReference type="AlphaFoldDB" id="A0AAU7W9G3"/>
<dbReference type="RefSeq" id="WP_350348377.1">
    <property type="nucleotide sequence ID" value="NZ_CP158374.1"/>
</dbReference>
<organism evidence="1">
    <name type="scientific">Agromyces sp. G08B096</name>
    <dbReference type="NCBI Taxonomy" id="3156399"/>
    <lineage>
        <taxon>Bacteria</taxon>
        <taxon>Bacillati</taxon>
        <taxon>Actinomycetota</taxon>
        <taxon>Actinomycetes</taxon>
        <taxon>Micrococcales</taxon>
        <taxon>Microbacteriaceae</taxon>
        <taxon>Agromyces</taxon>
    </lineage>
</organism>
<reference evidence="1" key="1">
    <citation type="submission" date="2024-05" db="EMBL/GenBank/DDBJ databases">
        <authorList>
            <person name="Yu L."/>
        </authorList>
    </citation>
    <scope>NUCLEOTIDE SEQUENCE</scope>
    <source>
        <strain evidence="1">G08B096</strain>
    </source>
</reference>